<proteinExistence type="predicted"/>
<sequence>MTTKKQQTIIKLISILLLASLVYYTYAQHDQSFKEGIKKVGVDLWNDLANPQHFQG</sequence>
<dbReference type="RefSeq" id="WP_156669018.1">
    <property type="nucleotide sequence ID" value="NZ_CABWIL020000025.1"/>
</dbReference>
<gene>
    <name evidence="1" type="ORF">BLA3211_06075</name>
</gene>
<evidence type="ECO:0000313" key="1">
    <source>
        <dbReference type="EMBL" id="CAB3970699.1"/>
    </source>
</evidence>
<dbReference type="AlphaFoldDB" id="A0A6J5JGE9"/>
<name>A0A6J5JGE9_9BURK</name>
<evidence type="ECO:0000313" key="2">
    <source>
        <dbReference type="Proteomes" id="UP000494301"/>
    </source>
</evidence>
<protein>
    <submittedName>
        <fullName evidence="1">Uncharacterized protein</fullName>
    </submittedName>
</protein>
<organism evidence="1 2">
    <name type="scientific">Burkholderia aenigmatica</name>
    <dbReference type="NCBI Taxonomy" id="2015348"/>
    <lineage>
        <taxon>Bacteria</taxon>
        <taxon>Pseudomonadati</taxon>
        <taxon>Pseudomonadota</taxon>
        <taxon>Betaproteobacteria</taxon>
        <taxon>Burkholderiales</taxon>
        <taxon>Burkholderiaceae</taxon>
        <taxon>Burkholderia</taxon>
        <taxon>Burkholderia cepacia complex</taxon>
    </lineage>
</organism>
<dbReference type="EMBL" id="CABWIL020000025">
    <property type="protein sequence ID" value="CAB3970699.1"/>
    <property type="molecule type" value="Genomic_DNA"/>
</dbReference>
<dbReference type="GeneID" id="61530183"/>
<dbReference type="Proteomes" id="UP000494301">
    <property type="component" value="Unassembled WGS sequence"/>
</dbReference>
<accession>A0A6J5JGE9</accession>
<reference evidence="1 2" key="1">
    <citation type="submission" date="2020-04" db="EMBL/GenBank/DDBJ databases">
        <authorList>
            <person name="Depoorter E."/>
        </authorList>
    </citation>
    <scope>NUCLEOTIDE SEQUENCE [LARGE SCALE GENOMIC DNA]</scope>
    <source>
        <strain evidence="1 2">BCC0217</strain>
    </source>
</reference>